<keyword evidence="6 12" id="KW-0520">NAD</keyword>
<dbReference type="HAMAP" id="MF_00102">
    <property type="entry name" value="DapB"/>
    <property type="match status" value="1"/>
</dbReference>
<dbReference type="GO" id="GO:0009089">
    <property type="term" value="P:lysine biosynthetic process via diaminopimelate"/>
    <property type="evidence" value="ECO:0007669"/>
    <property type="project" value="UniProtKB-UniRule"/>
</dbReference>
<dbReference type="NCBIfam" id="TIGR00036">
    <property type="entry name" value="dapB"/>
    <property type="match status" value="1"/>
</dbReference>
<dbReference type="PIRSF" id="PIRSF000161">
    <property type="entry name" value="DHPR"/>
    <property type="match status" value="1"/>
</dbReference>
<evidence type="ECO:0000313" key="16">
    <source>
        <dbReference type="Proteomes" id="UP000295807"/>
    </source>
</evidence>
<evidence type="ECO:0000259" key="14">
    <source>
        <dbReference type="Pfam" id="PF05173"/>
    </source>
</evidence>
<dbReference type="EC" id="1.17.1.8" evidence="9 12"/>
<dbReference type="UniPathway" id="UPA00034">
    <property type="reaction ID" value="UER00018"/>
</dbReference>
<dbReference type="PANTHER" id="PTHR20836:SF0">
    <property type="entry name" value="4-HYDROXY-TETRAHYDRODIPICOLINATE REDUCTASE 1, CHLOROPLASTIC-RELATED"/>
    <property type="match status" value="1"/>
</dbReference>
<evidence type="ECO:0000256" key="3">
    <source>
        <dbReference type="ARBA" id="ARBA00022857"/>
    </source>
</evidence>
<comment type="caution">
    <text evidence="12">Lacks conserved residue(s) required for the propagation of feature annotation.</text>
</comment>
<dbReference type="SUPFAM" id="SSF55347">
    <property type="entry name" value="Glyceraldehyde-3-phosphate dehydrogenase-like, C-terminal domain"/>
    <property type="match status" value="1"/>
</dbReference>
<dbReference type="PANTHER" id="PTHR20836">
    <property type="entry name" value="DIHYDRODIPICOLINATE REDUCTASE"/>
    <property type="match status" value="1"/>
</dbReference>
<evidence type="ECO:0000256" key="11">
    <source>
        <dbReference type="ARBA" id="ARBA00049396"/>
    </source>
</evidence>
<dbReference type="GO" id="GO:0016726">
    <property type="term" value="F:oxidoreductase activity, acting on CH or CH2 groups, NAD or NADP as acceptor"/>
    <property type="evidence" value="ECO:0007669"/>
    <property type="project" value="UniProtKB-UniRule"/>
</dbReference>
<dbReference type="AlphaFoldDB" id="A0A4R3KP47"/>
<dbReference type="GO" id="GO:0019877">
    <property type="term" value="P:diaminopimelate biosynthetic process"/>
    <property type="evidence" value="ECO:0007669"/>
    <property type="project" value="UniProtKB-UniRule"/>
</dbReference>
<dbReference type="GO" id="GO:0051287">
    <property type="term" value="F:NAD binding"/>
    <property type="evidence" value="ECO:0007669"/>
    <property type="project" value="UniProtKB-UniRule"/>
</dbReference>
<dbReference type="InterPro" id="IPR000846">
    <property type="entry name" value="DapB_N"/>
</dbReference>
<keyword evidence="12" id="KW-0963">Cytoplasm</keyword>
<dbReference type="GO" id="GO:0050661">
    <property type="term" value="F:NADP binding"/>
    <property type="evidence" value="ECO:0007669"/>
    <property type="project" value="UniProtKB-UniRule"/>
</dbReference>
<feature type="domain" description="Dihydrodipicolinate reductase C-terminal" evidence="14">
    <location>
        <begin position="106"/>
        <end position="237"/>
    </location>
</feature>
<dbReference type="SUPFAM" id="SSF51735">
    <property type="entry name" value="NAD(P)-binding Rossmann-fold domains"/>
    <property type="match status" value="1"/>
</dbReference>
<keyword evidence="7 12" id="KW-0457">Lysine biosynthesis</keyword>
<evidence type="ECO:0000313" key="15">
    <source>
        <dbReference type="EMBL" id="TCS86366.1"/>
    </source>
</evidence>
<keyword evidence="3 12" id="KW-0521">NADP</keyword>
<organism evidence="15 16">
    <name type="scientific">Anseongella ginsenosidimutans</name>
    <dbReference type="NCBI Taxonomy" id="496056"/>
    <lineage>
        <taxon>Bacteria</taxon>
        <taxon>Pseudomonadati</taxon>
        <taxon>Bacteroidota</taxon>
        <taxon>Sphingobacteriia</taxon>
        <taxon>Sphingobacteriales</taxon>
        <taxon>Sphingobacteriaceae</taxon>
        <taxon>Anseongella</taxon>
    </lineage>
</organism>
<dbReference type="Proteomes" id="UP000295807">
    <property type="component" value="Unassembled WGS sequence"/>
</dbReference>
<feature type="active site" description="Proton donor/acceptor" evidence="12">
    <location>
        <position position="135"/>
    </location>
</feature>
<feature type="binding site" evidence="12">
    <location>
        <begin position="145"/>
        <end position="146"/>
    </location>
    <ligand>
        <name>(S)-2,3,4,5-tetrahydrodipicolinate</name>
        <dbReference type="ChEBI" id="CHEBI:16845"/>
    </ligand>
</feature>
<comment type="subunit">
    <text evidence="12">Homotetramer.</text>
</comment>
<dbReference type="CDD" id="cd02274">
    <property type="entry name" value="DHDPR_N"/>
    <property type="match status" value="1"/>
</dbReference>
<feature type="binding site" evidence="12">
    <location>
        <begin position="100"/>
        <end position="103"/>
    </location>
    <ligand>
        <name>NAD(+)</name>
        <dbReference type="ChEBI" id="CHEBI:57540"/>
    </ligand>
</feature>
<sequence>MKIALLGYGKMGKEVEKAALKRGHEIVLKIDVANPGDLSPENLSGADAAIEFTTPQTAPENIRACLNAGLPVVVGTTGWYAHFDELAALCRQREGTLFHATNFSIGVAIFFHMNRMLAGIMNAHPDYEVSIEEIHHTRKLDAPSGTAITAAEAILEQILRKEGWENAEKTSGENKLLIKSLREGDVPGTHTVTYRSGIDSIELKHTAFSREGFASGAVAAAEWVRDRKGVFTMSDMLRFN</sequence>
<evidence type="ECO:0000256" key="5">
    <source>
        <dbReference type="ARBA" id="ARBA00023002"/>
    </source>
</evidence>
<evidence type="ECO:0000256" key="4">
    <source>
        <dbReference type="ARBA" id="ARBA00022915"/>
    </source>
</evidence>
<dbReference type="Gene3D" id="3.30.360.10">
    <property type="entry name" value="Dihydrodipicolinate Reductase, domain 2"/>
    <property type="match status" value="1"/>
</dbReference>
<accession>A0A4R3KP47</accession>
<comment type="function">
    <text evidence="12">Catalyzes the conversion of 4-hydroxy-tetrahydrodipicolinate (HTPA) to tetrahydrodipicolinate.</text>
</comment>
<dbReference type="InterPro" id="IPR023940">
    <property type="entry name" value="DHDPR_bac"/>
</dbReference>
<feature type="domain" description="Dihydrodipicolinate reductase N-terminal" evidence="13">
    <location>
        <begin position="1"/>
        <end position="103"/>
    </location>
</feature>
<proteinExistence type="inferred from homology"/>
<evidence type="ECO:0000259" key="13">
    <source>
        <dbReference type="Pfam" id="PF01113"/>
    </source>
</evidence>
<name>A0A4R3KP47_9SPHI</name>
<evidence type="ECO:0000256" key="8">
    <source>
        <dbReference type="ARBA" id="ARBA00037922"/>
    </source>
</evidence>
<evidence type="ECO:0000256" key="10">
    <source>
        <dbReference type="ARBA" id="ARBA00049080"/>
    </source>
</evidence>
<comment type="pathway">
    <text evidence="8 12">Amino-acid biosynthesis; L-lysine biosynthesis via DAP pathway; (S)-tetrahydrodipicolinate from L-aspartate: step 4/4.</text>
</comment>
<dbReference type="Gene3D" id="3.40.50.720">
    <property type="entry name" value="NAD(P)-binding Rossmann-like Domain"/>
    <property type="match status" value="1"/>
</dbReference>
<evidence type="ECO:0000256" key="7">
    <source>
        <dbReference type="ARBA" id="ARBA00023154"/>
    </source>
</evidence>
<evidence type="ECO:0000256" key="6">
    <source>
        <dbReference type="ARBA" id="ARBA00023027"/>
    </source>
</evidence>
<comment type="similarity">
    <text evidence="1 12">Belongs to the DapB family.</text>
</comment>
<evidence type="ECO:0000256" key="9">
    <source>
        <dbReference type="ARBA" id="ARBA00038983"/>
    </source>
</evidence>
<gene>
    <name evidence="12" type="primary">dapB</name>
    <name evidence="15" type="ORF">EDD80_108159</name>
</gene>
<dbReference type="GO" id="GO:0005829">
    <property type="term" value="C:cytosol"/>
    <property type="evidence" value="ECO:0007669"/>
    <property type="project" value="TreeGrafter"/>
</dbReference>
<dbReference type="Pfam" id="PF05173">
    <property type="entry name" value="DapB_C"/>
    <property type="match status" value="1"/>
</dbReference>
<feature type="binding site" evidence="12">
    <location>
        <begin position="75"/>
        <end position="77"/>
    </location>
    <ligand>
        <name>NAD(+)</name>
        <dbReference type="ChEBI" id="CHEBI:57540"/>
    </ligand>
</feature>
<keyword evidence="4 12" id="KW-0220">Diaminopimelate biosynthesis</keyword>
<dbReference type="EMBL" id="SMAD01000008">
    <property type="protein sequence ID" value="TCS86366.1"/>
    <property type="molecule type" value="Genomic_DNA"/>
</dbReference>
<keyword evidence="5 12" id="KW-0560">Oxidoreductase</keyword>
<dbReference type="InterPro" id="IPR022663">
    <property type="entry name" value="DapB_C"/>
</dbReference>
<feature type="active site" description="Proton donor" evidence="12">
    <location>
        <position position="139"/>
    </location>
</feature>
<reference evidence="15 16" key="1">
    <citation type="submission" date="2019-03" db="EMBL/GenBank/DDBJ databases">
        <title>Genomic Encyclopedia of Type Strains, Phase IV (KMG-IV): sequencing the most valuable type-strain genomes for metagenomic binning, comparative biology and taxonomic classification.</title>
        <authorList>
            <person name="Goeker M."/>
        </authorList>
    </citation>
    <scope>NUCLEOTIDE SEQUENCE [LARGE SCALE GENOMIC DNA]</scope>
    <source>
        <strain evidence="15 16">DSM 21100</strain>
    </source>
</reference>
<protein>
    <recommendedName>
        <fullName evidence="9 12">4-hydroxy-tetrahydrodipicolinate reductase</fullName>
        <shortName evidence="12">HTPA reductase</shortName>
        <ecNumber evidence="9 12">1.17.1.8</ecNumber>
    </recommendedName>
</protein>
<dbReference type="Pfam" id="PF01113">
    <property type="entry name" value="DapB_N"/>
    <property type="match status" value="1"/>
</dbReference>
<dbReference type="InterPro" id="IPR036291">
    <property type="entry name" value="NAD(P)-bd_dom_sf"/>
</dbReference>
<dbReference type="GO" id="GO:0008839">
    <property type="term" value="F:4-hydroxy-tetrahydrodipicolinate reductase"/>
    <property type="evidence" value="ECO:0007669"/>
    <property type="project" value="UniProtKB-UniRule"/>
</dbReference>
<evidence type="ECO:0000256" key="2">
    <source>
        <dbReference type="ARBA" id="ARBA00022605"/>
    </source>
</evidence>
<comment type="caution">
    <text evidence="12">Was originally thought to be a dihydrodipicolinate reductase (DHDPR), catalyzing the conversion of dihydrodipicolinate to tetrahydrodipicolinate. However, it was shown in E.coli that the substrate of the enzymatic reaction is not dihydrodipicolinate (DHDP) but in fact (2S,4S)-4-hydroxy-2,3,4,5-tetrahydrodipicolinic acid (HTPA), the product released by the DapA-catalyzed reaction.</text>
</comment>
<comment type="catalytic activity">
    <reaction evidence="11 12">
        <text>(S)-2,3,4,5-tetrahydrodipicolinate + NAD(+) + H2O = (2S,4S)-4-hydroxy-2,3,4,5-tetrahydrodipicolinate + NADH + H(+)</text>
        <dbReference type="Rhea" id="RHEA:35323"/>
        <dbReference type="ChEBI" id="CHEBI:15377"/>
        <dbReference type="ChEBI" id="CHEBI:15378"/>
        <dbReference type="ChEBI" id="CHEBI:16845"/>
        <dbReference type="ChEBI" id="CHEBI:57540"/>
        <dbReference type="ChEBI" id="CHEBI:57945"/>
        <dbReference type="ChEBI" id="CHEBI:67139"/>
        <dbReference type="EC" id="1.17.1.8"/>
    </reaction>
</comment>
<dbReference type="OrthoDB" id="9790352at2"/>
<evidence type="ECO:0000256" key="12">
    <source>
        <dbReference type="HAMAP-Rule" id="MF_00102"/>
    </source>
</evidence>
<comment type="catalytic activity">
    <reaction evidence="10 12">
        <text>(S)-2,3,4,5-tetrahydrodipicolinate + NADP(+) + H2O = (2S,4S)-4-hydroxy-2,3,4,5-tetrahydrodipicolinate + NADPH + H(+)</text>
        <dbReference type="Rhea" id="RHEA:35331"/>
        <dbReference type="ChEBI" id="CHEBI:15377"/>
        <dbReference type="ChEBI" id="CHEBI:15378"/>
        <dbReference type="ChEBI" id="CHEBI:16845"/>
        <dbReference type="ChEBI" id="CHEBI:57783"/>
        <dbReference type="ChEBI" id="CHEBI:58349"/>
        <dbReference type="ChEBI" id="CHEBI:67139"/>
        <dbReference type="EC" id="1.17.1.8"/>
    </reaction>
</comment>
<comment type="caution">
    <text evidence="15">The sequence shown here is derived from an EMBL/GenBank/DDBJ whole genome shotgun (WGS) entry which is preliminary data.</text>
</comment>
<dbReference type="RefSeq" id="WP_132129767.1">
    <property type="nucleotide sequence ID" value="NZ_CP042432.1"/>
</dbReference>
<keyword evidence="16" id="KW-1185">Reference proteome</keyword>
<keyword evidence="2 12" id="KW-0028">Amino-acid biosynthesis</keyword>
<feature type="binding site" evidence="12">
    <location>
        <position position="136"/>
    </location>
    <ligand>
        <name>(S)-2,3,4,5-tetrahydrodipicolinate</name>
        <dbReference type="ChEBI" id="CHEBI:16845"/>
    </ligand>
</feature>
<comment type="subcellular location">
    <subcellularLocation>
        <location evidence="12">Cytoplasm</location>
    </subcellularLocation>
</comment>
<evidence type="ECO:0000256" key="1">
    <source>
        <dbReference type="ARBA" id="ARBA00006642"/>
    </source>
</evidence>